<dbReference type="EMBL" id="JBBPDW010000010">
    <property type="protein sequence ID" value="KAK7548838.1"/>
    <property type="molecule type" value="Genomic_DNA"/>
</dbReference>
<keyword evidence="2" id="KW-1133">Transmembrane helix</keyword>
<comment type="caution">
    <text evidence="3">The sequence shown here is derived from an EMBL/GenBank/DDBJ whole genome shotgun (WGS) entry which is preliminary data.</text>
</comment>
<name>A0ABR1MGS4_9PEZI</name>
<keyword evidence="4" id="KW-1185">Reference proteome</keyword>
<keyword evidence="2" id="KW-0812">Transmembrane</keyword>
<feature type="region of interest" description="Disordered" evidence="1">
    <location>
        <begin position="61"/>
        <end position="108"/>
    </location>
</feature>
<evidence type="ECO:0000256" key="1">
    <source>
        <dbReference type="SAM" id="MobiDB-lite"/>
    </source>
</evidence>
<feature type="transmembrane region" description="Helical" evidence="2">
    <location>
        <begin position="32"/>
        <end position="51"/>
    </location>
</feature>
<evidence type="ECO:0000313" key="3">
    <source>
        <dbReference type="EMBL" id="KAK7548838.1"/>
    </source>
</evidence>
<feature type="compositionally biased region" description="Polar residues" evidence="1">
    <location>
        <begin position="63"/>
        <end position="74"/>
    </location>
</feature>
<evidence type="ECO:0000313" key="4">
    <source>
        <dbReference type="Proteomes" id="UP001365128"/>
    </source>
</evidence>
<gene>
    <name evidence="3" type="ORF">IWX46DRAFT_597048</name>
</gene>
<dbReference type="Proteomes" id="UP001365128">
    <property type="component" value="Unassembled WGS sequence"/>
</dbReference>
<sequence length="190" mass="20480">MDGRSVGGWASLTSDFFVTLLFSLSISASHHLLLLFWFFLSLSLSLFSLSLSCPSSARAYPGNNASKARQTDGQTDPKLWMDAERDGTRRDADDGRTDGGAGGGEGTHVPRALLLRSRTAARHSTRLLAAHFRFVSRQSSRAVSLLPASSAPPCCCCSLALLLPAACHSRRPIPTTYIPVCLTCIFVCTF</sequence>
<feature type="transmembrane region" description="Helical" evidence="2">
    <location>
        <begin position="6"/>
        <end position="25"/>
    </location>
</feature>
<accession>A0ABR1MGS4</accession>
<proteinExistence type="predicted"/>
<feature type="compositionally biased region" description="Basic and acidic residues" evidence="1">
    <location>
        <begin position="79"/>
        <end position="97"/>
    </location>
</feature>
<organism evidence="3 4">
    <name type="scientific">Phyllosticta citricarpa</name>
    <dbReference type="NCBI Taxonomy" id="55181"/>
    <lineage>
        <taxon>Eukaryota</taxon>
        <taxon>Fungi</taxon>
        <taxon>Dikarya</taxon>
        <taxon>Ascomycota</taxon>
        <taxon>Pezizomycotina</taxon>
        <taxon>Dothideomycetes</taxon>
        <taxon>Dothideomycetes incertae sedis</taxon>
        <taxon>Botryosphaeriales</taxon>
        <taxon>Phyllostictaceae</taxon>
        <taxon>Phyllosticta</taxon>
    </lineage>
</organism>
<protein>
    <submittedName>
        <fullName evidence="3">Uncharacterized protein</fullName>
    </submittedName>
</protein>
<evidence type="ECO:0000256" key="2">
    <source>
        <dbReference type="SAM" id="Phobius"/>
    </source>
</evidence>
<reference evidence="3 4" key="1">
    <citation type="submission" date="2024-04" db="EMBL/GenBank/DDBJ databases">
        <title>Phyllosticta paracitricarpa is synonymous to the EU quarantine fungus P. citricarpa based on phylogenomic analyses.</title>
        <authorList>
            <consortium name="Lawrence Berkeley National Laboratory"/>
            <person name="Van Ingen-Buijs V.A."/>
            <person name="Van Westerhoven A.C."/>
            <person name="Haridas S."/>
            <person name="Skiadas P."/>
            <person name="Martin F."/>
            <person name="Groenewald J.Z."/>
            <person name="Crous P.W."/>
            <person name="Seidl M.F."/>
        </authorList>
    </citation>
    <scope>NUCLEOTIDE SEQUENCE [LARGE SCALE GENOMIC DNA]</scope>
    <source>
        <strain evidence="3 4">CBS 122670</strain>
    </source>
</reference>
<keyword evidence="2" id="KW-0472">Membrane</keyword>